<dbReference type="GO" id="GO:0016020">
    <property type="term" value="C:membrane"/>
    <property type="evidence" value="ECO:0007669"/>
    <property type="project" value="UniProtKB-SubCell"/>
</dbReference>
<dbReference type="InterPro" id="IPR036259">
    <property type="entry name" value="MFS_trans_sf"/>
</dbReference>
<evidence type="ECO:0000256" key="5">
    <source>
        <dbReference type="ARBA" id="ARBA00023136"/>
    </source>
</evidence>
<protein>
    <submittedName>
        <fullName evidence="10">Organic cation/carnitine transporter 4</fullName>
    </submittedName>
</protein>
<evidence type="ECO:0000256" key="1">
    <source>
        <dbReference type="ARBA" id="ARBA00004141"/>
    </source>
</evidence>
<dbReference type="PROSITE" id="PS00216">
    <property type="entry name" value="SUGAR_TRANSPORT_1"/>
    <property type="match status" value="1"/>
</dbReference>
<comment type="subcellular location">
    <subcellularLocation>
        <location evidence="1">Membrane</location>
        <topology evidence="1">Multi-pass membrane protein</topology>
    </subcellularLocation>
</comment>
<keyword evidence="5 7" id="KW-0472">Membrane</keyword>
<dbReference type="FunCoup" id="A0A2I4H7R0">
    <property type="interactions" value="95"/>
</dbReference>
<dbReference type="InParanoid" id="A0A2I4H7R0"/>
<dbReference type="PROSITE" id="PS50850">
    <property type="entry name" value="MFS"/>
    <property type="match status" value="1"/>
</dbReference>
<evidence type="ECO:0000313" key="10">
    <source>
        <dbReference type="RefSeq" id="XP_018852175.1"/>
    </source>
</evidence>
<dbReference type="Proteomes" id="UP000235220">
    <property type="component" value="Chromosome 2"/>
</dbReference>
<evidence type="ECO:0000256" key="3">
    <source>
        <dbReference type="ARBA" id="ARBA00022692"/>
    </source>
</evidence>
<dbReference type="SUPFAM" id="SSF103473">
    <property type="entry name" value="MFS general substrate transporter"/>
    <property type="match status" value="1"/>
</dbReference>
<keyword evidence="9" id="KW-1185">Reference proteome</keyword>
<feature type="transmembrane region" description="Helical" evidence="7">
    <location>
        <begin position="201"/>
        <end position="219"/>
    </location>
</feature>
<feature type="transmembrane region" description="Helical" evidence="7">
    <location>
        <begin position="289"/>
        <end position="312"/>
    </location>
</feature>
<dbReference type="GO" id="GO:0022857">
    <property type="term" value="F:transmembrane transporter activity"/>
    <property type="evidence" value="ECO:0007669"/>
    <property type="project" value="InterPro"/>
</dbReference>
<accession>A0A2I4H7R0</accession>
<sequence>MLSKLPLTKIDAQNIHHDLHHTRGPFKPLSQSIAYKIKKPFTPYRPTVHIYEHLLFPTERREPLNSKNHPDMTDASASDPVDRNSDLRSPLIEPEKYPEPKSGYERLCIDDILQRYCGEFGPWQLRHFVLTSLAWALEAFHTMVMIFADREPGWTCTSGSGCDVAAASVCGLEPGSWEWNGGLGSSTVAEWGLVCGQKYRVGLAQAVFFGGCMIGAGIFGHLSDSFLGRKGSLTVVCILNAVFGCLTAFSPDYWIYVLLRLLTGFSTGGVGLCAFVLATEPVGPSKRGYAGMSTFYFFSTGIALLSGIAYIFRSWRALYIASSIPSLLFLVTVLPFISESPRWYLVRGKLTEAMKLLHSIAKYNGKHLPDGVFLALDEEANNSSNYEQTCKHEQLETNKAISGSLVDVVRSPVSRIRLFLAVTINFLCSVVYYGLSLNVVNLETNLYLNVFLNAVAEMPAFTITAVLLEKFGRKPLAIGTLWFSGFFCLLGSLMRSVGIWKVVRMVCGILGIFGMAGTYNLLFIYTTELFPTVVRNAALGCATQAAQMGAILAPFVVVLGGGLPFAVFGVCGIVGGMLAFYLPETLNKPMYDTMAGMEDGESCADRSSTVSSC</sequence>
<dbReference type="PROSITE" id="PS00217">
    <property type="entry name" value="SUGAR_TRANSPORT_2"/>
    <property type="match status" value="1"/>
</dbReference>
<keyword evidence="4 7" id="KW-1133">Transmembrane helix</keyword>
<feature type="transmembrane region" description="Helical" evidence="7">
    <location>
        <begin position="318"/>
        <end position="337"/>
    </location>
</feature>
<feature type="domain" description="Major facilitator superfamily (MFS) profile" evidence="8">
    <location>
        <begin position="127"/>
        <end position="587"/>
    </location>
</feature>
<dbReference type="STRING" id="51240.A0A2I4H7R0"/>
<gene>
    <name evidence="10" type="primary">LOC109014246</name>
</gene>
<feature type="region of interest" description="Disordered" evidence="6">
    <location>
        <begin position="62"/>
        <end position="98"/>
    </location>
</feature>
<dbReference type="Gene3D" id="1.20.1250.20">
    <property type="entry name" value="MFS general substrate transporter like domains"/>
    <property type="match status" value="1"/>
</dbReference>
<reference evidence="10" key="1">
    <citation type="submission" date="2025-08" db="UniProtKB">
        <authorList>
            <consortium name="RefSeq"/>
        </authorList>
    </citation>
    <scope>IDENTIFICATION</scope>
    <source>
        <tissue evidence="10">Leaves</tissue>
    </source>
</reference>
<feature type="transmembrane region" description="Helical" evidence="7">
    <location>
        <begin position="502"/>
        <end position="525"/>
    </location>
</feature>
<organism evidence="9 10">
    <name type="scientific">Juglans regia</name>
    <name type="common">English walnut</name>
    <dbReference type="NCBI Taxonomy" id="51240"/>
    <lineage>
        <taxon>Eukaryota</taxon>
        <taxon>Viridiplantae</taxon>
        <taxon>Streptophyta</taxon>
        <taxon>Embryophyta</taxon>
        <taxon>Tracheophyta</taxon>
        <taxon>Spermatophyta</taxon>
        <taxon>Magnoliopsida</taxon>
        <taxon>eudicotyledons</taxon>
        <taxon>Gunneridae</taxon>
        <taxon>Pentapetalae</taxon>
        <taxon>rosids</taxon>
        <taxon>fabids</taxon>
        <taxon>Fagales</taxon>
        <taxon>Juglandaceae</taxon>
        <taxon>Juglans</taxon>
    </lineage>
</organism>
<dbReference type="GeneID" id="109014246"/>
<evidence type="ECO:0000256" key="7">
    <source>
        <dbReference type="SAM" id="Phobius"/>
    </source>
</evidence>
<feature type="compositionally biased region" description="Basic and acidic residues" evidence="6">
    <location>
        <begin position="62"/>
        <end position="72"/>
    </location>
</feature>
<dbReference type="KEGG" id="jre:109014246"/>
<feature type="transmembrane region" description="Helical" evidence="7">
    <location>
        <begin position="447"/>
        <end position="468"/>
    </location>
</feature>
<feature type="transmembrane region" description="Helical" evidence="7">
    <location>
        <begin position="475"/>
        <end position="496"/>
    </location>
</feature>
<dbReference type="Pfam" id="PF00083">
    <property type="entry name" value="Sugar_tr"/>
    <property type="match status" value="1"/>
</dbReference>
<feature type="transmembrane region" description="Helical" evidence="7">
    <location>
        <begin position="563"/>
        <end position="582"/>
    </location>
</feature>
<evidence type="ECO:0000256" key="6">
    <source>
        <dbReference type="SAM" id="MobiDB-lite"/>
    </source>
</evidence>
<keyword evidence="3 7" id="KW-0812">Transmembrane</keyword>
<dbReference type="OrthoDB" id="3936150at2759"/>
<feature type="transmembrane region" description="Helical" evidence="7">
    <location>
        <begin position="255"/>
        <end position="277"/>
    </location>
</feature>
<evidence type="ECO:0000256" key="4">
    <source>
        <dbReference type="ARBA" id="ARBA00022989"/>
    </source>
</evidence>
<dbReference type="InterPro" id="IPR005828">
    <property type="entry name" value="MFS_sugar_transport-like"/>
</dbReference>
<feature type="transmembrane region" description="Helical" evidence="7">
    <location>
        <begin position="418"/>
        <end position="435"/>
    </location>
</feature>
<proteinExistence type="predicted"/>
<keyword evidence="2" id="KW-0813">Transport</keyword>
<dbReference type="InterPro" id="IPR020846">
    <property type="entry name" value="MFS_dom"/>
</dbReference>
<dbReference type="InterPro" id="IPR005829">
    <property type="entry name" value="Sugar_transporter_CS"/>
</dbReference>
<dbReference type="AlphaFoldDB" id="A0A2I4H7R0"/>
<evidence type="ECO:0000313" key="9">
    <source>
        <dbReference type="Proteomes" id="UP000235220"/>
    </source>
</evidence>
<dbReference type="PANTHER" id="PTHR24064">
    <property type="entry name" value="SOLUTE CARRIER FAMILY 22 MEMBER"/>
    <property type="match status" value="1"/>
</dbReference>
<feature type="transmembrane region" description="Helical" evidence="7">
    <location>
        <begin position="231"/>
        <end position="249"/>
    </location>
</feature>
<dbReference type="CDD" id="cd17378">
    <property type="entry name" value="MFS_OCT_plant"/>
    <property type="match status" value="1"/>
</dbReference>
<evidence type="ECO:0000256" key="2">
    <source>
        <dbReference type="ARBA" id="ARBA00022448"/>
    </source>
</evidence>
<evidence type="ECO:0000259" key="8">
    <source>
        <dbReference type="PROSITE" id="PS50850"/>
    </source>
</evidence>
<name>A0A2I4H7R0_JUGRE</name>
<dbReference type="RefSeq" id="XP_018852175.1">
    <property type="nucleotide sequence ID" value="XM_018996630.2"/>
</dbReference>